<dbReference type="PANTHER" id="PTHR39166:SF1">
    <property type="entry name" value="BLL1166 PROTEIN"/>
    <property type="match status" value="1"/>
</dbReference>
<dbReference type="PANTHER" id="PTHR39166">
    <property type="entry name" value="BLL1166 PROTEIN"/>
    <property type="match status" value="1"/>
</dbReference>
<dbReference type="RefSeq" id="WP_141166746.1">
    <property type="nucleotide sequence ID" value="NZ_VHLH01000014.1"/>
</dbReference>
<keyword evidence="1" id="KW-0808">Transferase</keyword>
<keyword evidence="2" id="KW-1185">Reference proteome</keyword>
<evidence type="ECO:0000313" key="1">
    <source>
        <dbReference type="EMBL" id="TPW28733.1"/>
    </source>
</evidence>
<accession>A0A506U302</accession>
<proteinExistence type="predicted"/>
<comment type="caution">
    <text evidence="1">The sequence shown here is derived from an EMBL/GenBank/DDBJ whole genome shotgun (WGS) entry which is preliminary data.</text>
</comment>
<gene>
    <name evidence="1" type="ORF">FJU11_09185</name>
</gene>
<reference evidence="1 2" key="1">
    <citation type="submission" date="2019-06" db="EMBL/GenBank/DDBJ databases">
        <authorList>
            <person name="Li M."/>
        </authorList>
    </citation>
    <scope>NUCLEOTIDE SEQUENCE [LARGE SCALE GENOMIC DNA]</scope>
    <source>
        <strain evidence="1 2">BGMRC6574</strain>
    </source>
</reference>
<organism evidence="1 2">
    <name type="scientific">Pararhizobium mangrovi</name>
    <dbReference type="NCBI Taxonomy" id="2590452"/>
    <lineage>
        <taxon>Bacteria</taxon>
        <taxon>Pseudomonadati</taxon>
        <taxon>Pseudomonadota</taxon>
        <taxon>Alphaproteobacteria</taxon>
        <taxon>Hyphomicrobiales</taxon>
        <taxon>Rhizobiaceae</taxon>
        <taxon>Rhizobium/Agrobacterium group</taxon>
        <taxon>Pararhizobium</taxon>
    </lineage>
</organism>
<dbReference type="Pfam" id="PF06042">
    <property type="entry name" value="NTP_transf_6"/>
    <property type="match status" value="1"/>
</dbReference>
<name>A0A506U302_9HYPH</name>
<dbReference type="AlphaFoldDB" id="A0A506U302"/>
<evidence type="ECO:0000313" key="2">
    <source>
        <dbReference type="Proteomes" id="UP000320314"/>
    </source>
</evidence>
<dbReference type="InterPro" id="IPR009267">
    <property type="entry name" value="NTP_transf_6"/>
</dbReference>
<sequence>MAGHPALSVGEGVSTRRTDLDLHLATRSRAEQEAALATILLGDPLTRTALQAARTLDLPDWLIVSGAIYNTVWNALTGRPSGHGIKDIDLFYFDAADRSYEAEDAAIRRAADRFAALPVPVEIRNQARVHLWYRDHFGIDCPAYAASADSLSFFAAKTHAVGVRLRADDTLAIVAPFGLDAIFGLRLVPNPALANAETFAEKAQRAKACWPEIVVEPWPGAG</sequence>
<dbReference type="OrthoDB" id="9805247at2"/>
<dbReference type="EMBL" id="VHLH01000014">
    <property type="protein sequence ID" value="TPW28733.1"/>
    <property type="molecule type" value="Genomic_DNA"/>
</dbReference>
<dbReference type="GO" id="GO:0016740">
    <property type="term" value="F:transferase activity"/>
    <property type="evidence" value="ECO:0007669"/>
    <property type="project" value="UniProtKB-KW"/>
</dbReference>
<protein>
    <submittedName>
        <fullName evidence="1">Nucleotidyltransferase family protein</fullName>
    </submittedName>
</protein>
<dbReference type="Proteomes" id="UP000320314">
    <property type="component" value="Unassembled WGS sequence"/>
</dbReference>